<organism evidence="1 2">
    <name type="scientific">Erwinia phage vB_EamM_Y3</name>
    <dbReference type="NCBI Taxonomy" id="1983553"/>
    <lineage>
        <taxon>Viruses</taxon>
        <taxon>Duplodnaviria</taxon>
        <taxon>Heunggongvirae</taxon>
        <taxon>Uroviricota</taxon>
        <taxon>Caudoviricetes</taxon>
        <taxon>Sasquatchvirus</taxon>
        <taxon>Sasquatchvirus Y3</taxon>
    </lineage>
</organism>
<gene>
    <name evidence="1" type="ORF">Y3_121</name>
</gene>
<evidence type="ECO:0000313" key="2">
    <source>
        <dbReference type="Proteomes" id="UP000240568"/>
    </source>
</evidence>
<name>A0A2H4IB38_9CAUD</name>
<dbReference type="EMBL" id="KY984068">
    <property type="protein sequence ID" value="ARW58761.1"/>
    <property type="molecule type" value="Genomic_DNA"/>
</dbReference>
<reference evidence="1 2" key="1">
    <citation type="submission" date="2017-04" db="EMBL/GenBank/DDBJ databases">
        <authorList>
            <person name="Afonso C.L."/>
            <person name="Miller P.J."/>
            <person name="Scott M.A."/>
            <person name="Spackman E."/>
            <person name="Goraichik I."/>
            <person name="Dimitrov K.M."/>
            <person name="Suarez D.L."/>
            <person name="Swayne D.E."/>
        </authorList>
    </citation>
    <scope>NUCLEOTIDE SEQUENCE [LARGE SCALE GENOMIC DNA]</scope>
</reference>
<accession>A0A2H4IB38</accession>
<dbReference type="Proteomes" id="UP000240568">
    <property type="component" value="Segment"/>
</dbReference>
<keyword evidence="2" id="KW-1185">Reference proteome</keyword>
<evidence type="ECO:0000313" key="1">
    <source>
        <dbReference type="EMBL" id="ARW58761.1"/>
    </source>
</evidence>
<protein>
    <submittedName>
        <fullName evidence="1">Uncharacterized protein</fullName>
    </submittedName>
</protein>
<sequence length="170" mass="18443">MLSLSEAWGTKFFPTAVAPKDLTTMIFASAMNLTGARSLSESAFQQNCNRAASIALPFAEAASFVQRSYNLHPDYRIVVLGQSGVNGGVASHAVVTDAEGCIVFDTYATCRASYFPGMSCSYNGPALPMEVSVLHSISYQEAYGELQQAGLWKTNAWSWDKDMPRGTDYL</sequence>
<proteinExistence type="predicted"/>